<dbReference type="AlphaFoldDB" id="A0A9N8ZS08"/>
<proteinExistence type="predicted"/>
<comment type="caution">
    <text evidence="1">The sequence shown here is derived from an EMBL/GenBank/DDBJ whole genome shotgun (WGS) entry which is preliminary data.</text>
</comment>
<protein>
    <submittedName>
        <fullName evidence="1">3765_t:CDS:1</fullName>
    </submittedName>
</protein>
<evidence type="ECO:0000313" key="1">
    <source>
        <dbReference type="EMBL" id="CAG8505177.1"/>
    </source>
</evidence>
<sequence length="363" mass="42079">MAQQIDRVVVLPNVGDSRLGACRSFTFDFYYSIESIRQSSPNITFITQDQFLLWNQEMKAVRAEMPTAYIVKSSMKNDIQMPKFESKLLKFKTYRRKFCLQSFDYLKYDDRQGQVLEHSIRMPSTPLEQQAKTEISQAVINALQSVKSEVMLMCYRSWILDIPHQPAPLVYADHLIERAKAAATLLYPYIAIHWRMETAMPDKLFRCSRNLVDYIHDIKAKTGIDNVYISTDYPIDGRPHSGTFSELTKEHHRAADLLENNLNLYTWARINSSLPFLNNTKLLSYGNNSDVNEQGAFAITEKLILVYANWFVSGPRKCCRFGSSYTGQVVRERAKVIKSQTNMDGNNALWNLRDWWTEIRQAH</sequence>
<evidence type="ECO:0000313" key="2">
    <source>
        <dbReference type="Proteomes" id="UP000789739"/>
    </source>
</evidence>
<reference evidence="1" key="1">
    <citation type="submission" date="2021-06" db="EMBL/GenBank/DDBJ databases">
        <authorList>
            <person name="Kallberg Y."/>
            <person name="Tangrot J."/>
            <person name="Rosling A."/>
        </authorList>
    </citation>
    <scope>NUCLEOTIDE SEQUENCE</scope>
    <source>
        <strain evidence="1">BR232B</strain>
    </source>
</reference>
<dbReference type="Proteomes" id="UP000789739">
    <property type="component" value="Unassembled WGS sequence"/>
</dbReference>
<dbReference type="Gene3D" id="3.40.50.11350">
    <property type="match status" value="1"/>
</dbReference>
<organism evidence="1 2">
    <name type="scientific">Paraglomus brasilianum</name>
    <dbReference type="NCBI Taxonomy" id="144538"/>
    <lineage>
        <taxon>Eukaryota</taxon>
        <taxon>Fungi</taxon>
        <taxon>Fungi incertae sedis</taxon>
        <taxon>Mucoromycota</taxon>
        <taxon>Glomeromycotina</taxon>
        <taxon>Glomeromycetes</taxon>
        <taxon>Paraglomerales</taxon>
        <taxon>Paraglomeraceae</taxon>
        <taxon>Paraglomus</taxon>
    </lineage>
</organism>
<dbReference type="OrthoDB" id="2020419at2759"/>
<dbReference type="EMBL" id="CAJVPI010000232">
    <property type="protein sequence ID" value="CAG8505177.1"/>
    <property type="molecule type" value="Genomic_DNA"/>
</dbReference>
<name>A0A9N8ZS08_9GLOM</name>
<keyword evidence="2" id="KW-1185">Reference proteome</keyword>
<gene>
    <name evidence="1" type="ORF">PBRASI_LOCUS2817</name>
</gene>
<accession>A0A9N8ZS08</accession>